<dbReference type="EMBL" id="BART01034581">
    <property type="protein sequence ID" value="GAH06156.1"/>
    <property type="molecule type" value="Genomic_DNA"/>
</dbReference>
<feature type="non-terminal residue" evidence="1">
    <location>
        <position position="150"/>
    </location>
</feature>
<dbReference type="PROSITE" id="PS51257">
    <property type="entry name" value="PROKAR_LIPOPROTEIN"/>
    <property type="match status" value="1"/>
</dbReference>
<accession>X1CD06</accession>
<name>X1CD06_9ZZZZ</name>
<proteinExistence type="predicted"/>
<evidence type="ECO:0000313" key="1">
    <source>
        <dbReference type="EMBL" id="GAH06156.1"/>
    </source>
</evidence>
<sequence length="150" mass="17026">MNKIVVFLIILMVVACSVKSTSKKVEEPLPDFDALWDYNNPQATEIKFRELIPQAKESGDISYYVQLLTQIARTEGLQRNFEDAHITLDSAEIMLTDELVVARIRYLLERGRVYNSSGAPDKAKPIFVEAWELAAASNEDFYAIDAIHML</sequence>
<protein>
    <submittedName>
        <fullName evidence="1">Uncharacterized protein</fullName>
    </submittedName>
</protein>
<dbReference type="AlphaFoldDB" id="X1CD06"/>
<comment type="caution">
    <text evidence="1">The sequence shown here is derived from an EMBL/GenBank/DDBJ whole genome shotgun (WGS) entry which is preliminary data.</text>
</comment>
<reference evidence="1" key="1">
    <citation type="journal article" date="2014" name="Front. Microbiol.">
        <title>High frequency of phylogenetically diverse reductive dehalogenase-homologous genes in deep subseafloor sedimentary metagenomes.</title>
        <authorList>
            <person name="Kawai M."/>
            <person name="Futagami T."/>
            <person name="Toyoda A."/>
            <person name="Takaki Y."/>
            <person name="Nishi S."/>
            <person name="Hori S."/>
            <person name="Arai W."/>
            <person name="Tsubouchi T."/>
            <person name="Morono Y."/>
            <person name="Uchiyama I."/>
            <person name="Ito T."/>
            <person name="Fujiyama A."/>
            <person name="Inagaki F."/>
            <person name="Takami H."/>
        </authorList>
    </citation>
    <scope>NUCLEOTIDE SEQUENCE</scope>
    <source>
        <strain evidence="1">Expedition CK06-06</strain>
    </source>
</reference>
<organism evidence="1">
    <name type="scientific">marine sediment metagenome</name>
    <dbReference type="NCBI Taxonomy" id="412755"/>
    <lineage>
        <taxon>unclassified sequences</taxon>
        <taxon>metagenomes</taxon>
        <taxon>ecological metagenomes</taxon>
    </lineage>
</organism>
<gene>
    <name evidence="1" type="ORF">S01H4_59063</name>
</gene>